<accession>A0A4Y7J162</accession>
<reference evidence="1 2" key="1">
    <citation type="journal article" date="2018" name="Science">
        <title>The opium poppy genome and morphinan production.</title>
        <authorList>
            <person name="Guo L."/>
            <person name="Winzer T."/>
            <person name="Yang X."/>
            <person name="Li Y."/>
            <person name="Ning Z."/>
            <person name="He Z."/>
            <person name="Teodor R."/>
            <person name="Lu Y."/>
            <person name="Bowser T.A."/>
            <person name="Graham I.A."/>
            <person name="Ye K."/>
        </authorList>
    </citation>
    <scope>NUCLEOTIDE SEQUENCE [LARGE SCALE GENOMIC DNA]</scope>
    <source>
        <strain evidence="2">cv. HN1</strain>
        <tissue evidence="1">Leaves</tissue>
    </source>
</reference>
<evidence type="ECO:0000313" key="2">
    <source>
        <dbReference type="Proteomes" id="UP000316621"/>
    </source>
</evidence>
<keyword evidence="2" id="KW-1185">Reference proteome</keyword>
<evidence type="ECO:0000313" key="1">
    <source>
        <dbReference type="EMBL" id="RZC53395.1"/>
    </source>
</evidence>
<gene>
    <name evidence="1" type="ORF">C5167_012251</name>
</gene>
<name>A0A4Y7J162_PAPSO</name>
<dbReference type="Gramene" id="RZC53395">
    <property type="protein sequence ID" value="RZC53395"/>
    <property type="gene ID" value="C5167_012251"/>
</dbReference>
<protein>
    <submittedName>
        <fullName evidence="1">Uncharacterized protein</fullName>
    </submittedName>
</protein>
<dbReference type="Proteomes" id="UP000316621">
    <property type="component" value="Chromosome 3"/>
</dbReference>
<organism evidence="1 2">
    <name type="scientific">Papaver somniferum</name>
    <name type="common">Opium poppy</name>
    <dbReference type="NCBI Taxonomy" id="3469"/>
    <lineage>
        <taxon>Eukaryota</taxon>
        <taxon>Viridiplantae</taxon>
        <taxon>Streptophyta</taxon>
        <taxon>Embryophyta</taxon>
        <taxon>Tracheophyta</taxon>
        <taxon>Spermatophyta</taxon>
        <taxon>Magnoliopsida</taxon>
        <taxon>Ranunculales</taxon>
        <taxon>Papaveraceae</taxon>
        <taxon>Papaveroideae</taxon>
        <taxon>Papaver</taxon>
    </lineage>
</organism>
<proteinExistence type="predicted"/>
<dbReference type="AlphaFoldDB" id="A0A4Y7J162"/>
<sequence>MQVFKRRTISNKVSNPLKGVGGIQAKYREVCNVRFNASMLGCPHFFQGMLQGVGGIQAKFRKAWISESKRKRQALNLAVGFISESNRVILTINFVDQDNAIWNRVILTIDFVDQDNAIWNDECYPARLCGMTSNSSG</sequence>
<dbReference type="EMBL" id="CM010717">
    <property type="protein sequence ID" value="RZC53395.1"/>
    <property type="molecule type" value="Genomic_DNA"/>
</dbReference>